<evidence type="ECO:0000256" key="1">
    <source>
        <dbReference type="ARBA" id="ARBA00001974"/>
    </source>
</evidence>
<evidence type="ECO:0000313" key="6">
    <source>
        <dbReference type="EMBL" id="QLL07565.1"/>
    </source>
</evidence>
<keyword evidence="7" id="KW-1185">Reference proteome</keyword>
<feature type="domain" description="FAD-dependent oxidoreductase 2 FAD-binding" evidence="5">
    <location>
        <begin position="5"/>
        <end position="445"/>
    </location>
</feature>
<organism evidence="6 7">
    <name type="scientific">Mycobacterium vicinigordonae</name>
    <dbReference type="NCBI Taxonomy" id="1719132"/>
    <lineage>
        <taxon>Bacteria</taxon>
        <taxon>Bacillati</taxon>
        <taxon>Actinomycetota</taxon>
        <taxon>Actinomycetes</taxon>
        <taxon>Mycobacteriales</taxon>
        <taxon>Mycobacteriaceae</taxon>
        <taxon>Mycobacterium</taxon>
    </lineage>
</organism>
<dbReference type="PRINTS" id="PR00411">
    <property type="entry name" value="PNDRDTASEI"/>
</dbReference>
<dbReference type="PANTHER" id="PTHR43400:SF10">
    <property type="entry name" value="3-OXOSTEROID 1-DEHYDROGENASE"/>
    <property type="match status" value="1"/>
</dbReference>
<dbReference type="GO" id="GO:0008202">
    <property type="term" value="P:steroid metabolic process"/>
    <property type="evidence" value="ECO:0007669"/>
    <property type="project" value="UniProtKB-ARBA"/>
</dbReference>
<evidence type="ECO:0000256" key="4">
    <source>
        <dbReference type="ARBA" id="ARBA00023002"/>
    </source>
</evidence>
<dbReference type="GO" id="GO:0033765">
    <property type="term" value="F:steroid dehydrogenase activity, acting on the CH-CH group of donors"/>
    <property type="evidence" value="ECO:0007669"/>
    <property type="project" value="UniProtKB-ARBA"/>
</dbReference>
<dbReference type="PANTHER" id="PTHR43400">
    <property type="entry name" value="FUMARATE REDUCTASE"/>
    <property type="match status" value="1"/>
</dbReference>
<dbReference type="Gene3D" id="3.50.50.60">
    <property type="entry name" value="FAD/NAD(P)-binding domain"/>
    <property type="match status" value="1"/>
</dbReference>
<proteinExistence type="predicted"/>
<dbReference type="AlphaFoldDB" id="A0A7D6E8P4"/>
<name>A0A7D6E8P4_9MYCO</name>
<dbReference type="SUPFAM" id="SSF56425">
    <property type="entry name" value="Succinate dehydrogenase/fumarate reductase flavoprotein, catalytic domain"/>
    <property type="match status" value="1"/>
</dbReference>
<dbReference type="EMBL" id="CP059165">
    <property type="protein sequence ID" value="QLL07565.1"/>
    <property type="molecule type" value="Genomic_DNA"/>
</dbReference>
<dbReference type="InterPro" id="IPR027477">
    <property type="entry name" value="Succ_DH/fumarate_Rdtase_cat_sf"/>
</dbReference>
<dbReference type="InterPro" id="IPR050315">
    <property type="entry name" value="FAD-oxidoreductase_2"/>
</dbReference>
<keyword evidence="3" id="KW-0274">FAD</keyword>
<protein>
    <submittedName>
        <fullName evidence="6">FAD-dependent oxidoreductase</fullName>
    </submittedName>
</protein>
<evidence type="ECO:0000259" key="5">
    <source>
        <dbReference type="Pfam" id="PF00890"/>
    </source>
</evidence>
<dbReference type="KEGG" id="mgor:H0P51_00590"/>
<accession>A0A7D6E8P4</accession>
<keyword evidence="4" id="KW-0560">Oxidoreductase</keyword>
<reference evidence="6" key="1">
    <citation type="submission" date="2020-07" db="EMBL/GenBank/DDBJ databases">
        <title>Description of Mycobacterium gordonae subsp. intergordonae subsp.nov. and Mycobacterium gordonae subsp. gordonae subsp. nov.</title>
        <authorList>
            <person name="Huang H."/>
        </authorList>
    </citation>
    <scope>NUCLEOTIDE SEQUENCE [LARGE SCALE GENOMIC DNA]</scope>
    <source>
        <strain evidence="6">24T</strain>
    </source>
</reference>
<keyword evidence="2" id="KW-0285">Flavoprotein</keyword>
<gene>
    <name evidence="6" type="ORF">H0P51_00590</name>
</gene>
<reference evidence="6" key="2">
    <citation type="submission" date="2020-07" db="EMBL/GenBank/DDBJ databases">
        <authorList>
            <person name="Yu X."/>
        </authorList>
    </citation>
    <scope>NUCLEOTIDE SEQUENCE [LARGE SCALE GENOMIC DNA]</scope>
    <source>
        <strain evidence="6">24T</strain>
    </source>
</reference>
<dbReference type="Proteomes" id="UP000510682">
    <property type="component" value="Chromosome"/>
</dbReference>
<evidence type="ECO:0000256" key="2">
    <source>
        <dbReference type="ARBA" id="ARBA00022630"/>
    </source>
</evidence>
<dbReference type="InterPro" id="IPR036188">
    <property type="entry name" value="FAD/NAD-bd_sf"/>
</dbReference>
<comment type="cofactor">
    <cofactor evidence="1">
        <name>FAD</name>
        <dbReference type="ChEBI" id="CHEBI:57692"/>
    </cofactor>
</comment>
<evidence type="ECO:0000256" key="3">
    <source>
        <dbReference type="ARBA" id="ARBA00022827"/>
    </source>
</evidence>
<dbReference type="InterPro" id="IPR003953">
    <property type="entry name" value="FAD-dep_OxRdtase_2_FAD-bd"/>
</dbReference>
<dbReference type="RefSeq" id="WP_180916138.1">
    <property type="nucleotide sequence ID" value="NZ_CP059165.1"/>
</dbReference>
<evidence type="ECO:0000313" key="7">
    <source>
        <dbReference type="Proteomes" id="UP000510682"/>
    </source>
</evidence>
<dbReference type="Gene3D" id="3.90.700.10">
    <property type="entry name" value="Succinate dehydrogenase/fumarate reductase flavoprotein, catalytic domain"/>
    <property type="match status" value="1"/>
</dbReference>
<dbReference type="Pfam" id="PF00890">
    <property type="entry name" value="FAD_binding_2"/>
    <property type="match status" value="1"/>
</dbReference>
<dbReference type="PRINTS" id="PR00368">
    <property type="entry name" value="FADPNR"/>
</dbReference>
<dbReference type="SUPFAM" id="SSF51905">
    <property type="entry name" value="FAD/NAD(P)-binding domain"/>
    <property type="match status" value="1"/>
</dbReference>
<sequence length="474" mass="50800">MPDFDVVVIGSGAAGLCAALEANRAGARVLVAESEAVIGGSSRLSGGIIMAAGTRLQQAHGIEDSVEDLFYEYMTFNQWKLEPAVVHRLVDNARSAVEWLEDMGVEFVPELYPAGKERVRRSHMPAGAGQAVVNVLHAQCKRAGVEFAMGRRIDRLVVSDGRVRGVAAGDDELSANSVVIATGGFAASKEMLQEYWPEGLQGGDWTWYIGEDGHGSRGDAFALGAQVDAQIAGRGRGVMLLEPNFGHNINIYNPGWLIMVNGEGRRFFDETYPYSTTQPAAFGEPKPIYAIWDHGAKCASNEVPDLKDLYMPTEVATSHWQEPILDEMAARGVVVQAESIEKLAAEIGISPENLAGTVATYNRDVRNGKDSAYFKRPDLMRSIDTPPYYATELRFCTIGLTTTGLRINADAEVIDGRSQVIPGLYAAGECTGGIIGDVYMGTGNSYANAVVFGRVAGQSAAASALSRADHDGSV</sequence>